<keyword evidence="3" id="KW-1185">Reference proteome</keyword>
<dbReference type="AlphaFoldDB" id="A0AAW3ZQV5"/>
<proteinExistence type="predicted"/>
<organism evidence="2 3">
    <name type="scientific">Pseudomarimonas arenosa</name>
    <dbReference type="NCBI Taxonomy" id="2774145"/>
    <lineage>
        <taxon>Bacteria</taxon>
        <taxon>Pseudomonadati</taxon>
        <taxon>Pseudomonadota</taxon>
        <taxon>Gammaproteobacteria</taxon>
        <taxon>Lysobacterales</taxon>
        <taxon>Lysobacteraceae</taxon>
        <taxon>Pseudomarimonas</taxon>
    </lineage>
</organism>
<accession>A0AAW3ZQV5</accession>
<feature type="signal peptide" evidence="1">
    <location>
        <begin position="1"/>
        <end position="20"/>
    </location>
</feature>
<evidence type="ECO:0000256" key="1">
    <source>
        <dbReference type="SAM" id="SignalP"/>
    </source>
</evidence>
<sequence>MKTATVVWLLSLALSAPLAAAQRDLSAASEASALASVRLPSAALDVLAAAGHLAVISVEASGEGAVLVLRGASAATEFSLQLSAHAVAAVGVAAGSVLTVSAVSGGYLLSLAGEVLAFVPNALASSMMHRRRVP</sequence>
<evidence type="ECO:0000313" key="3">
    <source>
        <dbReference type="Proteomes" id="UP000613768"/>
    </source>
</evidence>
<dbReference type="RefSeq" id="WP_192030077.1">
    <property type="nucleotide sequence ID" value="NZ_JACYTR010000027.1"/>
</dbReference>
<reference evidence="2 3" key="1">
    <citation type="submission" date="2020-09" db="EMBL/GenBank/DDBJ databases">
        <title>Pseudoxanthomonas sp. CAU 1598 isolated from sand of Yaerae Beach.</title>
        <authorList>
            <person name="Kim W."/>
        </authorList>
    </citation>
    <scope>NUCLEOTIDE SEQUENCE [LARGE SCALE GENOMIC DNA]</scope>
    <source>
        <strain evidence="2 3">CAU 1598</strain>
    </source>
</reference>
<gene>
    <name evidence="2" type="ORF">IFO71_13000</name>
</gene>
<dbReference type="EMBL" id="JACYTR010000027">
    <property type="protein sequence ID" value="MBD8526656.1"/>
    <property type="molecule type" value="Genomic_DNA"/>
</dbReference>
<feature type="chain" id="PRO_5043318795" evidence="1">
    <location>
        <begin position="21"/>
        <end position="134"/>
    </location>
</feature>
<name>A0AAW3ZQV5_9GAMM</name>
<dbReference type="Proteomes" id="UP000613768">
    <property type="component" value="Unassembled WGS sequence"/>
</dbReference>
<comment type="caution">
    <text evidence="2">The sequence shown here is derived from an EMBL/GenBank/DDBJ whole genome shotgun (WGS) entry which is preliminary data.</text>
</comment>
<protein>
    <submittedName>
        <fullName evidence="2">Uncharacterized protein</fullName>
    </submittedName>
</protein>
<keyword evidence="1" id="KW-0732">Signal</keyword>
<evidence type="ECO:0000313" key="2">
    <source>
        <dbReference type="EMBL" id="MBD8526656.1"/>
    </source>
</evidence>